<feature type="region of interest" description="Disordered" evidence="5">
    <location>
        <begin position="190"/>
        <end position="226"/>
    </location>
</feature>
<feature type="region of interest" description="Disordered" evidence="5">
    <location>
        <begin position="119"/>
        <end position="165"/>
    </location>
</feature>
<gene>
    <name evidence="6" type="ORF">PPROV_000677800</name>
</gene>
<dbReference type="AlphaFoldDB" id="A0A830HKX0"/>
<evidence type="ECO:0000256" key="3">
    <source>
        <dbReference type="ARBA" id="ARBA00022737"/>
    </source>
</evidence>
<sequence>MAPSRSGQNAASKKAAFFTSIKNEKGDTIRWSLRHGGLTLTTRDDASLTPLMHAAMLGKRRAMGYLLEALHGIRSKQDRADALDAADDEGRTALHYAANKGHAAIVELLKEEGASLTAKDNRGKTARDVAVASGNRAVVEEIDRNDDDDEEEEEEEDEEMVGLSRREKRELLARRNGGLAARAAALTINDNKSSATSSSAAAAGGDNATSGAAPAADEKAPEPTTPEVRAALEKKQREVTIANAGTGSDGVPAGTVDPALWWCPLVNMLTIRSEGGLDGTKLGGVSRLASLLTLDISSCGLEVLPDEIGSLAMLKNFSCEGNKVVELPASIANLAKLESINIRRNGISDLSALVACEELSVLNASGNQIAALPDGFFDNKKRITIINLAENVLADLDGSIEKCAGSLTHLNVSNNKLEFAPLELSNLKKLKELQMGGNPWKEPKLKKVTAGEGSKVKDILNIVSKTSARGGGKGGGGKKGKGKKGKGGGGGGGDSDSD</sequence>
<evidence type="ECO:0000313" key="6">
    <source>
        <dbReference type="EMBL" id="GHP08036.1"/>
    </source>
</evidence>
<feature type="compositionally biased region" description="Gly residues" evidence="5">
    <location>
        <begin position="487"/>
        <end position="498"/>
    </location>
</feature>
<dbReference type="SMART" id="SM00248">
    <property type="entry name" value="ANK"/>
    <property type="match status" value="3"/>
</dbReference>
<keyword evidence="3" id="KW-0677">Repeat</keyword>
<dbReference type="Proteomes" id="UP000660262">
    <property type="component" value="Unassembled WGS sequence"/>
</dbReference>
<feature type="repeat" description="ANK" evidence="4">
    <location>
        <begin position="89"/>
        <end position="121"/>
    </location>
</feature>
<dbReference type="PROSITE" id="PS50297">
    <property type="entry name" value="ANK_REP_REGION"/>
    <property type="match status" value="1"/>
</dbReference>
<dbReference type="InterPro" id="IPR002110">
    <property type="entry name" value="Ankyrin_rpt"/>
</dbReference>
<dbReference type="PANTHER" id="PTHR48051:SF1">
    <property type="entry name" value="RAS SUPPRESSOR PROTEIN 1"/>
    <property type="match status" value="1"/>
</dbReference>
<dbReference type="PROSITE" id="PS50088">
    <property type="entry name" value="ANK_REPEAT"/>
    <property type="match status" value="1"/>
</dbReference>
<keyword evidence="4" id="KW-0040">ANK repeat</keyword>
<dbReference type="InterPro" id="IPR050216">
    <property type="entry name" value="LRR_domain-containing"/>
</dbReference>
<dbReference type="EMBL" id="BNJQ01000019">
    <property type="protein sequence ID" value="GHP08036.1"/>
    <property type="molecule type" value="Genomic_DNA"/>
</dbReference>
<feature type="compositionally biased region" description="Low complexity" evidence="5">
    <location>
        <begin position="193"/>
        <end position="215"/>
    </location>
</feature>
<comment type="caution">
    <text evidence="6">The sequence shown here is derived from an EMBL/GenBank/DDBJ whole genome shotgun (WGS) entry which is preliminary data.</text>
</comment>
<feature type="region of interest" description="Disordered" evidence="5">
    <location>
        <begin position="462"/>
        <end position="498"/>
    </location>
</feature>
<evidence type="ECO:0000256" key="4">
    <source>
        <dbReference type="PROSITE-ProRule" id="PRU00023"/>
    </source>
</evidence>
<evidence type="ECO:0000313" key="7">
    <source>
        <dbReference type="Proteomes" id="UP000660262"/>
    </source>
</evidence>
<dbReference type="SMART" id="SM00369">
    <property type="entry name" value="LRR_TYP"/>
    <property type="match status" value="4"/>
</dbReference>
<dbReference type="InterPro" id="IPR003591">
    <property type="entry name" value="Leu-rich_rpt_typical-subtyp"/>
</dbReference>
<dbReference type="Gene3D" id="1.25.40.20">
    <property type="entry name" value="Ankyrin repeat-containing domain"/>
    <property type="match status" value="1"/>
</dbReference>
<protein>
    <submittedName>
        <fullName evidence="6">Uncharacterized protein</fullName>
    </submittedName>
</protein>
<accession>A0A830HKX0</accession>
<comment type="subcellular location">
    <subcellularLocation>
        <location evidence="1">Cytoplasm</location>
        <location evidence="1">Cytoskeleton</location>
        <location evidence="1">Cilium axoneme</location>
    </subcellularLocation>
</comment>
<keyword evidence="2" id="KW-0433">Leucine-rich repeat</keyword>
<dbReference type="InterPro" id="IPR001611">
    <property type="entry name" value="Leu-rich_rpt"/>
</dbReference>
<proteinExistence type="predicted"/>
<organism evidence="6 7">
    <name type="scientific">Pycnococcus provasolii</name>
    <dbReference type="NCBI Taxonomy" id="41880"/>
    <lineage>
        <taxon>Eukaryota</taxon>
        <taxon>Viridiplantae</taxon>
        <taxon>Chlorophyta</taxon>
        <taxon>Pseudoscourfieldiophyceae</taxon>
        <taxon>Pseudoscourfieldiales</taxon>
        <taxon>Pycnococcaceae</taxon>
        <taxon>Pycnococcus</taxon>
    </lineage>
</organism>
<dbReference type="Pfam" id="PF00560">
    <property type="entry name" value="LRR_1"/>
    <property type="match status" value="2"/>
</dbReference>
<feature type="compositionally biased region" description="Acidic residues" evidence="5">
    <location>
        <begin position="143"/>
        <end position="160"/>
    </location>
</feature>
<dbReference type="InterPro" id="IPR036770">
    <property type="entry name" value="Ankyrin_rpt-contain_sf"/>
</dbReference>
<evidence type="ECO:0000256" key="2">
    <source>
        <dbReference type="ARBA" id="ARBA00022614"/>
    </source>
</evidence>
<evidence type="ECO:0000256" key="1">
    <source>
        <dbReference type="ARBA" id="ARBA00004430"/>
    </source>
</evidence>
<keyword evidence="7" id="KW-1185">Reference proteome</keyword>
<dbReference type="OrthoDB" id="546035at2759"/>
<evidence type="ECO:0000256" key="5">
    <source>
        <dbReference type="SAM" id="MobiDB-lite"/>
    </source>
</evidence>
<dbReference type="SUPFAM" id="SSF52058">
    <property type="entry name" value="L domain-like"/>
    <property type="match status" value="1"/>
</dbReference>
<name>A0A830HKX0_9CHLO</name>
<dbReference type="Gene3D" id="3.80.10.10">
    <property type="entry name" value="Ribonuclease Inhibitor"/>
    <property type="match status" value="1"/>
</dbReference>
<dbReference type="SUPFAM" id="SSF48403">
    <property type="entry name" value="Ankyrin repeat"/>
    <property type="match status" value="1"/>
</dbReference>
<reference evidence="6" key="1">
    <citation type="submission" date="2020-10" db="EMBL/GenBank/DDBJ databases">
        <title>Unveiling of a novel bifunctional photoreceptor, Dualchrome1, isolated from a cosmopolitan green alga.</title>
        <authorList>
            <person name="Suzuki S."/>
            <person name="Kawachi M."/>
        </authorList>
    </citation>
    <scope>NUCLEOTIDE SEQUENCE</scope>
    <source>
        <strain evidence="6">NIES 2893</strain>
    </source>
</reference>
<dbReference type="PANTHER" id="PTHR48051">
    <property type="match status" value="1"/>
</dbReference>
<dbReference type="Pfam" id="PF12796">
    <property type="entry name" value="Ank_2"/>
    <property type="match status" value="1"/>
</dbReference>
<dbReference type="InterPro" id="IPR032675">
    <property type="entry name" value="LRR_dom_sf"/>
</dbReference>
<feature type="compositionally biased region" description="Basic residues" evidence="5">
    <location>
        <begin position="476"/>
        <end position="486"/>
    </location>
</feature>
<dbReference type="GO" id="GO:0005930">
    <property type="term" value="C:axoneme"/>
    <property type="evidence" value="ECO:0007669"/>
    <property type="project" value="UniProtKB-SubCell"/>
</dbReference>